<dbReference type="NCBIfam" id="TIGR00412">
    <property type="entry name" value="redox_disulf_2"/>
    <property type="match status" value="1"/>
</dbReference>
<keyword evidence="5" id="KW-1185">Reference proteome</keyword>
<organism evidence="4 5">
    <name type="scientific">Sulfurospirillum barnesii (strain ATCC 700032 / DSM 10660 / SES-3)</name>
    <dbReference type="NCBI Taxonomy" id="760154"/>
    <lineage>
        <taxon>Bacteria</taxon>
        <taxon>Pseudomonadati</taxon>
        <taxon>Campylobacterota</taxon>
        <taxon>Epsilonproteobacteria</taxon>
        <taxon>Campylobacterales</taxon>
        <taxon>Sulfurospirillaceae</taxon>
        <taxon>Sulfurospirillum</taxon>
    </lineage>
</organism>
<dbReference type="PATRIC" id="fig|760154.4.peg.2401"/>
<dbReference type="PIRSF" id="PIRSF037031">
    <property type="entry name" value="Redox_disulphide_2"/>
    <property type="match status" value="1"/>
</dbReference>
<dbReference type="KEGG" id="sba:Sulba_2404"/>
<dbReference type="HOGENOM" id="CLU_090389_18_2_7"/>
<reference evidence="4 5" key="1">
    <citation type="submission" date="2012-06" db="EMBL/GenBank/DDBJ databases">
        <title>Complete sequence of Sulfurospirillum barnesii SES-3.</title>
        <authorList>
            <consortium name="US DOE Joint Genome Institute"/>
            <person name="Lucas S."/>
            <person name="Han J."/>
            <person name="Lapidus A."/>
            <person name="Cheng J.-F."/>
            <person name="Goodwin L."/>
            <person name="Pitluck S."/>
            <person name="Peters L."/>
            <person name="Ovchinnikova G."/>
            <person name="Lu M."/>
            <person name="Detter J.C."/>
            <person name="Han C."/>
            <person name="Tapia R."/>
            <person name="Land M."/>
            <person name="Hauser L."/>
            <person name="Kyrpides N."/>
            <person name="Ivanova N."/>
            <person name="Pagani I."/>
            <person name="Stolz J."/>
            <person name="Arkin A."/>
            <person name="Dehal P."/>
            <person name="Oremland R."/>
            <person name="Saltikov C."/>
            <person name="Basu P."/>
            <person name="Hollibaugh J."/>
            <person name="Newman D."/>
            <person name="Stolyar S."/>
            <person name="Hazen T."/>
            <person name="Woyke T."/>
        </authorList>
    </citation>
    <scope>NUCLEOTIDE SEQUENCE [LARGE SCALE GENOMIC DNA]</scope>
    <source>
        <strain evidence="5">ATCC 700032 / DSM 10660 / SES-3</strain>
    </source>
</reference>
<protein>
    <submittedName>
        <fullName evidence="4">Small redox-active disulfide protein 2</fullName>
    </submittedName>
</protein>
<sequence>MKIEILGTGCAKCQALTEATKKAVAQKGIFAEIVKVEDIMQIMNYGVTSTPALVVDGAVVSSGKLLNADEIIALLDSHKPSQGGCCCGGKC</sequence>
<evidence type="ECO:0000256" key="2">
    <source>
        <dbReference type="PIRSR" id="PIRSR037031-51"/>
    </source>
</evidence>
<accession>I3Y0E7</accession>
<dbReference type="PANTHER" id="PTHR36450">
    <property type="entry name" value="THIOREDOXIN"/>
    <property type="match status" value="1"/>
</dbReference>
<dbReference type="SUPFAM" id="SSF52833">
    <property type="entry name" value="Thioredoxin-like"/>
    <property type="match status" value="1"/>
</dbReference>
<name>I3Y0E7_SULBS</name>
<dbReference type="EMBL" id="CP003333">
    <property type="protein sequence ID" value="AFL69671.1"/>
    <property type="molecule type" value="Genomic_DNA"/>
</dbReference>
<dbReference type="InterPro" id="IPR012336">
    <property type="entry name" value="Thioredoxin-like_fold"/>
</dbReference>
<dbReference type="RefSeq" id="WP_014770534.1">
    <property type="nucleotide sequence ID" value="NC_018002.1"/>
</dbReference>
<proteinExistence type="predicted"/>
<dbReference type="PANTHER" id="PTHR36450:SF1">
    <property type="entry name" value="THIOREDOXIN"/>
    <property type="match status" value="1"/>
</dbReference>
<feature type="disulfide bond" description="Redox-active" evidence="2">
    <location>
        <begin position="10"/>
        <end position="13"/>
    </location>
</feature>
<keyword evidence="2" id="KW-0676">Redox-active center</keyword>
<dbReference type="Pfam" id="PF13192">
    <property type="entry name" value="Thioredoxin_3"/>
    <property type="match status" value="1"/>
</dbReference>
<feature type="active site" description="Nucleophile" evidence="1">
    <location>
        <position position="10"/>
    </location>
</feature>
<dbReference type="InterPro" id="IPR005243">
    <property type="entry name" value="THIRX-like_proc"/>
</dbReference>
<dbReference type="OrthoDB" id="9800630at2"/>
<dbReference type="Proteomes" id="UP000006176">
    <property type="component" value="Chromosome"/>
</dbReference>
<evidence type="ECO:0000313" key="5">
    <source>
        <dbReference type="Proteomes" id="UP000006176"/>
    </source>
</evidence>
<gene>
    <name evidence="4" type="ordered locus">Sulba_2404</name>
</gene>
<dbReference type="InterPro" id="IPR036249">
    <property type="entry name" value="Thioredoxin-like_sf"/>
</dbReference>
<evidence type="ECO:0000259" key="3">
    <source>
        <dbReference type="Pfam" id="PF13192"/>
    </source>
</evidence>
<evidence type="ECO:0000313" key="4">
    <source>
        <dbReference type="EMBL" id="AFL69671.1"/>
    </source>
</evidence>
<feature type="domain" description="Thioredoxin-like fold" evidence="3">
    <location>
        <begin position="1"/>
        <end position="75"/>
    </location>
</feature>
<dbReference type="Gene3D" id="3.40.30.10">
    <property type="entry name" value="Glutaredoxin"/>
    <property type="match status" value="1"/>
</dbReference>
<dbReference type="STRING" id="760154.Sulba_2404"/>
<dbReference type="AlphaFoldDB" id="I3Y0E7"/>
<feature type="active site" description="Nucleophile" evidence="1">
    <location>
        <position position="13"/>
    </location>
</feature>
<keyword evidence="2" id="KW-1015">Disulfide bond</keyword>
<dbReference type="eggNOG" id="COG0526">
    <property type="taxonomic scope" value="Bacteria"/>
</dbReference>
<evidence type="ECO:0000256" key="1">
    <source>
        <dbReference type="PIRSR" id="PIRSR037031-50"/>
    </source>
</evidence>